<gene>
    <name evidence="1" type="ORF">AGNV_004</name>
</gene>
<evidence type="ECO:0000313" key="2">
    <source>
        <dbReference type="EMBL" id="ALR71229.1"/>
    </source>
</evidence>
<dbReference type="EMBL" id="KR815457">
    <property type="protein sequence ID" value="ALR70129.1"/>
    <property type="molecule type" value="Genomic_DNA"/>
</dbReference>
<organism evidence="1">
    <name type="scientific">Anticarsia gemmatalis multiple nucleopolyhedrovirus</name>
    <dbReference type="NCBI Taxonomy" id="268591"/>
    <lineage>
        <taxon>Viruses</taxon>
        <taxon>Viruses incertae sedis</taxon>
        <taxon>Naldaviricetes</taxon>
        <taxon>Lefavirales</taxon>
        <taxon>Baculoviridae</taxon>
        <taxon>Alphabaculovirus</taxon>
        <taxon>Alphabaculovirus angemmatalis</taxon>
    </lineage>
</organism>
<accession>A0A0S3IWK5</accession>
<proteinExistence type="predicted"/>
<name>A0A0S3IWK5_9ABAC</name>
<sequence length="81" mass="9003">MFIIFFISMSNKQAILLTNYDACFILHPTTSPPDKTKPDNDDSDSCLNIKSQTRLVLNSPPPANESDDTADLKQTTCVIKI</sequence>
<protein>
    <submittedName>
        <fullName evidence="1">Uncharacterized protein</fullName>
    </submittedName>
</protein>
<dbReference type="EMBL" id="KR815464">
    <property type="protein sequence ID" value="ALR71229.1"/>
    <property type="molecule type" value="Genomic_DNA"/>
</dbReference>
<evidence type="ECO:0000313" key="1">
    <source>
        <dbReference type="EMBL" id="ALR70129.1"/>
    </source>
</evidence>
<reference evidence="1" key="1">
    <citation type="journal article" date="2015" name="Genome Biol. Evol.">
        <title>The Pangenome of the Anticarsia gemmatalis Multiple Nucleopolyhedrovirus (AgMNPV).</title>
        <authorList>
            <person name="Brito A.F."/>
            <person name="Braconi C.T."/>
            <person name="Weidmann M."/>
            <person name="Dilcher M."/>
            <person name="Alves J.M."/>
            <person name="Gruber A."/>
            <person name="Zanotto P.M."/>
        </authorList>
    </citation>
    <scope>NUCLEOTIDE SEQUENCE</scope>
    <source>
        <strain evidence="1">AgMNPV-28</strain>
        <strain evidence="2">AgMNPV-35</strain>
    </source>
</reference>